<protein>
    <submittedName>
        <fullName evidence="2">Uncharacterized protein</fullName>
    </submittedName>
</protein>
<dbReference type="Proteomes" id="UP001283361">
    <property type="component" value="Unassembled WGS sequence"/>
</dbReference>
<keyword evidence="1" id="KW-1133">Transmembrane helix</keyword>
<dbReference type="AlphaFoldDB" id="A0AAE1DS73"/>
<keyword evidence="3" id="KW-1185">Reference proteome</keyword>
<name>A0AAE1DS73_9GAST</name>
<reference evidence="2" key="1">
    <citation type="journal article" date="2023" name="G3 (Bethesda)">
        <title>A reference genome for the long-term kleptoplast-retaining sea slug Elysia crispata morphotype clarki.</title>
        <authorList>
            <person name="Eastman K.E."/>
            <person name="Pendleton A.L."/>
            <person name="Shaikh M.A."/>
            <person name="Suttiyut T."/>
            <person name="Ogas R."/>
            <person name="Tomko P."/>
            <person name="Gavelis G."/>
            <person name="Widhalm J.R."/>
            <person name="Wisecaver J.H."/>
        </authorList>
    </citation>
    <scope>NUCLEOTIDE SEQUENCE</scope>
    <source>
        <strain evidence="2">ECLA1</strain>
    </source>
</reference>
<comment type="caution">
    <text evidence="2">The sequence shown here is derived from an EMBL/GenBank/DDBJ whole genome shotgun (WGS) entry which is preliminary data.</text>
</comment>
<evidence type="ECO:0000256" key="1">
    <source>
        <dbReference type="SAM" id="Phobius"/>
    </source>
</evidence>
<accession>A0AAE1DS73</accession>
<evidence type="ECO:0000313" key="3">
    <source>
        <dbReference type="Proteomes" id="UP001283361"/>
    </source>
</evidence>
<dbReference type="SUPFAM" id="SSF81321">
    <property type="entry name" value="Family A G protein-coupled receptor-like"/>
    <property type="match status" value="1"/>
</dbReference>
<sequence length="241" mass="25980">MDATSPGHRSLQRGVTWSIFVDGADSRTGSGSKGNVDPMREESLDVIGTSGEALNSRSLEDDWEFYWSLGFPNASVIGQSLNGITNNAANNMNNSNKVSYTGDSQVLAAQAFGVLRGLGLNLETVTGAMLNLHQNTTVCSNYSGCGVGDAGVDLDLGDEGESHGWDNLWRVIPLGIVLAFLCLLTTAGNIMVLHAVRTEKRLQTSRDITCTQFAYISTFELQVCCFIQQIQSETCQSKVQN</sequence>
<feature type="transmembrane region" description="Helical" evidence="1">
    <location>
        <begin position="171"/>
        <end position="196"/>
    </location>
</feature>
<keyword evidence="1" id="KW-0812">Transmembrane</keyword>
<proteinExistence type="predicted"/>
<organism evidence="2 3">
    <name type="scientific">Elysia crispata</name>
    <name type="common">lettuce slug</name>
    <dbReference type="NCBI Taxonomy" id="231223"/>
    <lineage>
        <taxon>Eukaryota</taxon>
        <taxon>Metazoa</taxon>
        <taxon>Spiralia</taxon>
        <taxon>Lophotrochozoa</taxon>
        <taxon>Mollusca</taxon>
        <taxon>Gastropoda</taxon>
        <taxon>Heterobranchia</taxon>
        <taxon>Euthyneura</taxon>
        <taxon>Panpulmonata</taxon>
        <taxon>Sacoglossa</taxon>
        <taxon>Placobranchoidea</taxon>
        <taxon>Plakobranchidae</taxon>
        <taxon>Elysia</taxon>
    </lineage>
</organism>
<evidence type="ECO:0000313" key="2">
    <source>
        <dbReference type="EMBL" id="KAK3780812.1"/>
    </source>
</evidence>
<dbReference type="EMBL" id="JAWDGP010002684">
    <property type="protein sequence ID" value="KAK3780812.1"/>
    <property type="molecule type" value="Genomic_DNA"/>
</dbReference>
<keyword evidence="1" id="KW-0472">Membrane</keyword>
<gene>
    <name evidence="2" type="ORF">RRG08_059456</name>
</gene>